<name>A0ABU8CYL8_9GAMM</name>
<dbReference type="RefSeq" id="WP_336131099.1">
    <property type="nucleotide sequence ID" value="NZ_JBANDL010000002.1"/>
</dbReference>
<dbReference type="Proteomes" id="UP001387215">
    <property type="component" value="Unassembled WGS sequence"/>
</dbReference>
<keyword evidence="2" id="KW-1185">Reference proteome</keyword>
<dbReference type="EMBL" id="JBANDL010000002">
    <property type="protein sequence ID" value="MEI2453871.1"/>
    <property type="molecule type" value="Genomic_DNA"/>
</dbReference>
<organism evidence="1 2">
    <name type="scientific">Lysobacter firmicutimachus</name>
    <dbReference type="NCBI Taxonomy" id="1792846"/>
    <lineage>
        <taxon>Bacteria</taxon>
        <taxon>Pseudomonadati</taxon>
        <taxon>Pseudomonadota</taxon>
        <taxon>Gammaproteobacteria</taxon>
        <taxon>Lysobacterales</taxon>
        <taxon>Lysobacteraceae</taxon>
        <taxon>Lysobacter</taxon>
    </lineage>
</organism>
<sequence>MSRIDHPAYMRPLTLPWIRRLFSSKRSDTSQHAARRYEVAFESAQARSLVWGLHRSRFDPTSARFASQEVIAMVRRELSHDIGEISADLVARERFGITTAVRGLLERMLRVPLVYTLGYVQQGDQKLLHTPLEELERMLLPGNAAVAQINLHAWLTLSSHEIIDVTYWAAFPELCSRKEQESKVLFGHPGQIEGRSYHPQLVGEEFVRKVGILKEYEKW</sequence>
<evidence type="ECO:0000313" key="2">
    <source>
        <dbReference type="Proteomes" id="UP001387215"/>
    </source>
</evidence>
<protein>
    <submittedName>
        <fullName evidence="1">Uncharacterized protein</fullName>
    </submittedName>
</protein>
<gene>
    <name evidence="1" type="ORF">V2J18_04165</name>
</gene>
<evidence type="ECO:0000313" key="1">
    <source>
        <dbReference type="EMBL" id="MEI2453871.1"/>
    </source>
</evidence>
<proteinExistence type="predicted"/>
<reference evidence="1 2" key="1">
    <citation type="submission" date="2024-02" db="EMBL/GenBank/DDBJ databases">
        <title>Lysobacter Genome Sequencing and Mining.</title>
        <authorList>
            <person name="Bierman J."/>
            <person name="Walker M.C."/>
        </authorList>
    </citation>
    <scope>NUCLEOTIDE SEQUENCE [LARGE SCALE GENOMIC DNA]</scope>
    <source>
        <strain evidence="1 2">PB6250</strain>
    </source>
</reference>
<accession>A0ABU8CYL8</accession>
<comment type="caution">
    <text evidence="1">The sequence shown here is derived from an EMBL/GenBank/DDBJ whole genome shotgun (WGS) entry which is preliminary data.</text>
</comment>